<dbReference type="Proteomes" id="UP000014216">
    <property type="component" value="Unassembled WGS sequence"/>
</dbReference>
<comment type="caution">
    <text evidence="1">The sequence shown here is derived from an EMBL/GenBank/DDBJ whole genome shotgun (WGS) entry which is preliminary data.</text>
</comment>
<dbReference type="EMBL" id="APJX01000005">
    <property type="protein sequence ID" value="EMS79217.1"/>
    <property type="molecule type" value="Genomic_DNA"/>
</dbReference>
<dbReference type="RefSeq" id="WP_006966305.1">
    <property type="nucleotide sequence ID" value="NZ_APJX01000005.1"/>
</dbReference>
<dbReference type="AlphaFoldDB" id="S0G4G4"/>
<sequence length="134" mass="15204">MKPWTLKIRFVVKTGPKEYVTGDVREKPGWGDEAFSNEIEHIDFKLPTGHVIHLQGYEQYNFFVECSEPLGRGPVRVEAFYLAGKNGTVVDIWRIGGGVVTRDRKPWGREWGDGPTRGWKPGLYQNAATSIAKR</sequence>
<gene>
    <name evidence="1" type="ORF">Dpo_5c01400</name>
</gene>
<keyword evidence="2" id="KW-1185">Reference proteome</keyword>
<reference evidence="1 2" key="1">
    <citation type="journal article" date="2013" name="Genome Announc.">
        <title>Draft Genome Sequence of Desulfotignum phosphitoxidans DSM 13687 Strain FiPS-3.</title>
        <authorList>
            <person name="Poehlein A."/>
            <person name="Daniel R."/>
            <person name="Simeonova D.D."/>
        </authorList>
    </citation>
    <scope>NUCLEOTIDE SEQUENCE [LARGE SCALE GENOMIC DNA]</scope>
    <source>
        <strain evidence="1 2">DSM 13687</strain>
    </source>
</reference>
<evidence type="ECO:0000313" key="2">
    <source>
        <dbReference type="Proteomes" id="UP000014216"/>
    </source>
</evidence>
<organism evidence="1 2">
    <name type="scientific">Desulfotignum phosphitoxidans DSM 13687</name>
    <dbReference type="NCBI Taxonomy" id="1286635"/>
    <lineage>
        <taxon>Bacteria</taxon>
        <taxon>Pseudomonadati</taxon>
        <taxon>Thermodesulfobacteriota</taxon>
        <taxon>Desulfobacteria</taxon>
        <taxon>Desulfobacterales</taxon>
        <taxon>Desulfobacteraceae</taxon>
        <taxon>Desulfotignum</taxon>
    </lineage>
</organism>
<evidence type="ECO:0000313" key="1">
    <source>
        <dbReference type="EMBL" id="EMS79217.1"/>
    </source>
</evidence>
<accession>S0G4G4</accession>
<name>S0G4G4_9BACT</name>
<protein>
    <submittedName>
        <fullName evidence="1">Uncharacterized protein</fullName>
    </submittedName>
</protein>
<proteinExistence type="predicted"/>